<evidence type="ECO:0000313" key="8">
    <source>
        <dbReference type="Proteomes" id="UP000694680"/>
    </source>
</evidence>
<dbReference type="Gene3D" id="2.60.40.10">
    <property type="entry name" value="Immunoglobulins"/>
    <property type="match status" value="1"/>
</dbReference>
<keyword evidence="2" id="KW-1064">Adaptive immunity</keyword>
<protein>
    <recommendedName>
        <fullName evidence="6">Ig-like domain-containing protein</fullName>
    </recommendedName>
</protein>
<dbReference type="Ensembl" id="ENSGWIT00000008497.1">
    <property type="protein sequence ID" value="ENSGWIP00000007668.1"/>
    <property type="gene ID" value="ENSGWIG00000004484.1"/>
</dbReference>
<dbReference type="GO" id="GO:0002250">
    <property type="term" value="P:adaptive immune response"/>
    <property type="evidence" value="ECO:0007669"/>
    <property type="project" value="UniProtKB-KW"/>
</dbReference>
<keyword evidence="3" id="KW-0675">Receptor</keyword>
<name>A0A8C5DJ28_GOUWI</name>
<sequence>VTMSLCFLYAESFSLSQLNTAHCYHADHSPVSVNPSTLRCLGHSFTMSSYVMYWYRQTHYGASLEFLTSEYEQINGRFTSTHKAKQNSFTLEISDTLLSDSSTYYCAARHSDAHRAGSCSHSIGKYMEHMLWFDWVC</sequence>
<evidence type="ECO:0000256" key="2">
    <source>
        <dbReference type="ARBA" id="ARBA00023130"/>
    </source>
</evidence>
<keyword evidence="8" id="KW-1185">Reference proteome</keyword>
<dbReference type="InterPro" id="IPR013783">
    <property type="entry name" value="Ig-like_fold"/>
</dbReference>
<organism evidence="7 8">
    <name type="scientific">Gouania willdenowi</name>
    <name type="common">Blunt-snouted clingfish</name>
    <name type="synonym">Lepadogaster willdenowi</name>
    <dbReference type="NCBI Taxonomy" id="441366"/>
    <lineage>
        <taxon>Eukaryota</taxon>
        <taxon>Metazoa</taxon>
        <taxon>Chordata</taxon>
        <taxon>Craniata</taxon>
        <taxon>Vertebrata</taxon>
        <taxon>Euteleostomi</taxon>
        <taxon>Actinopterygii</taxon>
        <taxon>Neopterygii</taxon>
        <taxon>Teleostei</taxon>
        <taxon>Neoteleostei</taxon>
        <taxon>Acanthomorphata</taxon>
        <taxon>Ovalentaria</taxon>
        <taxon>Blenniimorphae</taxon>
        <taxon>Blenniiformes</taxon>
        <taxon>Gobiesocoidei</taxon>
        <taxon>Gobiesocidae</taxon>
        <taxon>Gobiesocinae</taxon>
        <taxon>Gouania</taxon>
    </lineage>
</organism>
<evidence type="ECO:0000256" key="4">
    <source>
        <dbReference type="ARBA" id="ARBA00023319"/>
    </source>
</evidence>
<keyword evidence="1" id="KW-0732">Signal</keyword>
<dbReference type="Pfam" id="PF07686">
    <property type="entry name" value="V-set"/>
    <property type="match status" value="1"/>
</dbReference>
<dbReference type="InterPro" id="IPR013106">
    <property type="entry name" value="Ig_V-set"/>
</dbReference>
<keyword evidence="5" id="KW-0391">Immunity</keyword>
<keyword evidence="5" id="KW-1279">T cell receptor</keyword>
<dbReference type="SUPFAM" id="SSF48726">
    <property type="entry name" value="Immunoglobulin"/>
    <property type="match status" value="1"/>
</dbReference>
<proteinExistence type="predicted"/>
<evidence type="ECO:0000256" key="3">
    <source>
        <dbReference type="ARBA" id="ARBA00023170"/>
    </source>
</evidence>
<evidence type="ECO:0000313" key="7">
    <source>
        <dbReference type="Ensembl" id="ENSGWIP00000007668.1"/>
    </source>
</evidence>
<dbReference type="Proteomes" id="UP000694680">
    <property type="component" value="Chromosome 22"/>
</dbReference>
<evidence type="ECO:0000256" key="1">
    <source>
        <dbReference type="ARBA" id="ARBA00022729"/>
    </source>
</evidence>
<evidence type="ECO:0000259" key="6">
    <source>
        <dbReference type="PROSITE" id="PS50835"/>
    </source>
</evidence>
<dbReference type="GO" id="GO:0042101">
    <property type="term" value="C:T cell receptor complex"/>
    <property type="evidence" value="ECO:0007669"/>
    <property type="project" value="UniProtKB-KW"/>
</dbReference>
<accession>A0A8C5DJ28</accession>
<reference evidence="7" key="2">
    <citation type="submission" date="2025-08" db="UniProtKB">
        <authorList>
            <consortium name="Ensembl"/>
        </authorList>
    </citation>
    <scope>IDENTIFICATION</scope>
</reference>
<feature type="domain" description="Ig-like" evidence="6">
    <location>
        <begin position="32"/>
        <end position="124"/>
    </location>
</feature>
<dbReference type="SMART" id="SM00406">
    <property type="entry name" value="IGv"/>
    <property type="match status" value="1"/>
</dbReference>
<dbReference type="PANTHER" id="PTHR19367:SF18">
    <property type="entry name" value="T CELL RECEPTOR ALPHA VARIABLE 16"/>
    <property type="match status" value="1"/>
</dbReference>
<dbReference type="PROSITE" id="PS50835">
    <property type="entry name" value="IG_LIKE"/>
    <property type="match status" value="1"/>
</dbReference>
<reference evidence="7" key="3">
    <citation type="submission" date="2025-09" db="UniProtKB">
        <authorList>
            <consortium name="Ensembl"/>
        </authorList>
    </citation>
    <scope>IDENTIFICATION</scope>
</reference>
<keyword evidence="4" id="KW-0393">Immunoglobulin domain</keyword>
<dbReference type="InterPro" id="IPR036179">
    <property type="entry name" value="Ig-like_dom_sf"/>
</dbReference>
<dbReference type="InterPro" id="IPR007110">
    <property type="entry name" value="Ig-like_dom"/>
</dbReference>
<dbReference type="PANTHER" id="PTHR19367">
    <property type="entry name" value="T-CELL RECEPTOR ALPHA CHAIN V REGION"/>
    <property type="match status" value="1"/>
</dbReference>
<reference evidence="7" key="1">
    <citation type="submission" date="2020-06" db="EMBL/GenBank/DDBJ databases">
        <authorList>
            <consortium name="Wellcome Sanger Institute Data Sharing"/>
        </authorList>
    </citation>
    <scope>NUCLEOTIDE SEQUENCE [LARGE SCALE GENOMIC DNA]</scope>
</reference>
<evidence type="ECO:0000256" key="5">
    <source>
        <dbReference type="ARBA" id="ARBA00043266"/>
    </source>
</evidence>
<dbReference type="AlphaFoldDB" id="A0A8C5DJ28"/>
<dbReference type="InterPro" id="IPR051287">
    <property type="entry name" value="TCR_variable_region"/>
</dbReference>